<evidence type="ECO:0000259" key="1">
    <source>
        <dbReference type="Pfam" id="PF01883"/>
    </source>
</evidence>
<name>A0A023X3T3_RUBRA</name>
<dbReference type="Gene3D" id="3.30.300.130">
    <property type="entry name" value="Fe-S cluster assembly (FSCA)"/>
    <property type="match status" value="1"/>
</dbReference>
<accession>A0A023X3T3</accession>
<dbReference type="RefSeq" id="WP_038682022.1">
    <property type="nucleotide sequence ID" value="NZ_CP007514.1"/>
</dbReference>
<reference evidence="2 4" key="1">
    <citation type="submission" date="2014-03" db="EMBL/GenBank/DDBJ databases">
        <title>Complete genome sequence of the Radio-Resistant Rubrobacter radiotolerans RSPS-4.</title>
        <authorList>
            <person name="Egas C.C."/>
            <person name="Barroso C.C."/>
            <person name="Froufe H.J.C."/>
            <person name="Pacheco J.J."/>
            <person name="Albuquerque L.L."/>
            <person name="da Costa M.M.S."/>
        </authorList>
    </citation>
    <scope>NUCLEOTIDE SEQUENCE [LARGE SCALE GENOMIC DNA]</scope>
    <source>
        <strain evidence="2 4">RSPS-4</strain>
    </source>
</reference>
<organism evidence="2 4">
    <name type="scientific">Rubrobacter radiotolerans</name>
    <name type="common">Arthrobacter radiotolerans</name>
    <dbReference type="NCBI Taxonomy" id="42256"/>
    <lineage>
        <taxon>Bacteria</taxon>
        <taxon>Bacillati</taxon>
        <taxon>Actinomycetota</taxon>
        <taxon>Rubrobacteria</taxon>
        <taxon>Rubrobacterales</taxon>
        <taxon>Rubrobacteraceae</taxon>
        <taxon>Rubrobacter</taxon>
    </lineage>
</organism>
<dbReference type="HOGENOM" id="CLU_070077_0_0_11"/>
<dbReference type="Proteomes" id="UP001281130">
    <property type="component" value="Unassembled WGS sequence"/>
</dbReference>
<dbReference type="OrthoDB" id="153551at2"/>
<evidence type="ECO:0000313" key="3">
    <source>
        <dbReference type="EMBL" id="MDX5894424.1"/>
    </source>
</evidence>
<evidence type="ECO:0000313" key="4">
    <source>
        <dbReference type="Proteomes" id="UP000025229"/>
    </source>
</evidence>
<dbReference type="EMBL" id="JAWXXX010000001">
    <property type="protein sequence ID" value="MDX5894424.1"/>
    <property type="molecule type" value="Genomic_DNA"/>
</dbReference>
<dbReference type="SUPFAM" id="SSF117916">
    <property type="entry name" value="Fe-S cluster assembly (FSCA) domain-like"/>
    <property type="match status" value="1"/>
</dbReference>
<reference evidence="3" key="2">
    <citation type="submission" date="2023-11" db="EMBL/GenBank/DDBJ databases">
        <title>MicrobeMod: A computational toolkit for identifying prokaryotic methylation and restriction-modification with nanopore sequencing.</title>
        <authorList>
            <person name="Crits-Christoph A."/>
            <person name="Kang S.C."/>
            <person name="Lee H."/>
            <person name="Ostrov N."/>
        </authorList>
    </citation>
    <scope>NUCLEOTIDE SEQUENCE</scope>
    <source>
        <strain evidence="3">ATCC 51242</strain>
    </source>
</reference>
<dbReference type="Pfam" id="PF01883">
    <property type="entry name" value="FeS_assembly_P"/>
    <property type="match status" value="1"/>
</dbReference>
<gene>
    <name evidence="2" type="ORF">RradSPS_1735</name>
    <name evidence="3" type="ORF">SIL72_10340</name>
</gene>
<dbReference type="InterPro" id="IPR034904">
    <property type="entry name" value="FSCA_dom_sf"/>
</dbReference>
<dbReference type="InterPro" id="IPR002744">
    <property type="entry name" value="MIP18-like"/>
</dbReference>
<dbReference type="EMBL" id="CP007514">
    <property type="protein sequence ID" value="AHY47018.1"/>
    <property type="molecule type" value="Genomic_DNA"/>
</dbReference>
<dbReference type="STRING" id="42256.RradSPS_1735"/>
<keyword evidence="4" id="KW-1185">Reference proteome</keyword>
<protein>
    <submittedName>
        <fullName evidence="3">Iron-sulfur cluster assembly protein</fullName>
    </submittedName>
</protein>
<evidence type="ECO:0000313" key="2">
    <source>
        <dbReference type="EMBL" id="AHY47018.1"/>
    </source>
</evidence>
<dbReference type="KEGG" id="rrd:RradSPS_1735"/>
<feature type="domain" description="MIP18 family-like" evidence="1">
    <location>
        <begin position="9"/>
        <end position="81"/>
    </location>
</feature>
<dbReference type="AlphaFoldDB" id="A0A023X3T3"/>
<proteinExistence type="predicted"/>
<sequence length="238" mass="26119">MQTIKTTESDVLDALAGVRDPELDEPVTTLGFVSSVTVDGPEVSVTLRLPTFFCSPNFAYIMAEDSKRLVADLPGVETVKVRFENFHVGREIESGLDSDAGFDAAFSSFSETSGEDLTELRETFKRKAFIRRQEMLCRKLLRSGATPRDLARMTLGEVSPSEELSVYLDRRAELGFSAADDAPLLLSAHGAPVPEDAVVAHLKNAKLTRISVEGNGMFCQELLKVRYAKEKSRLGAQV</sequence>
<dbReference type="eggNOG" id="COG2151">
    <property type="taxonomic scope" value="Bacteria"/>
</dbReference>
<dbReference type="Proteomes" id="UP000025229">
    <property type="component" value="Chromosome"/>
</dbReference>